<evidence type="ECO:0000313" key="1">
    <source>
        <dbReference type="EMBL" id="EOQ18620.1"/>
    </source>
</evidence>
<dbReference type="Proteomes" id="UP000014028">
    <property type="component" value="Unassembled WGS sequence"/>
</dbReference>
<dbReference type="AlphaFoldDB" id="A0A9W5RAY4"/>
<sequence>MKPLHQLNIEEFRVRYDLTKEQVSEMLQLPVSKYESVTHKMLVHYSYHPEIKEFFMDDVEKDFKELCERHERHLCTVRKEIIENTLKCREGKPLDLLLYCSKKSASY</sequence>
<evidence type="ECO:0000313" key="2">
    <source>
        <dbReference type="Proteomes" id="UP000014028"/>
    </source>
</evidence>
<organism evidence="1 2">
    <name type="scientific">Bacillus cereus VD184</name>
    <dbReference type="NCBI Taxonomy" id="1053242"/>
    <lineage>
        <taxon>Bacteria</taxon>
        <taxon>Bacillati</taxon>
        <taxon>Bacillota</taxon>
        <taxon>Bacilli</taxon>
        <taxon>Bacillales</taxon>
        <taxon>Bacillaceae</taxon>
        <taxon>Bacillus</taxon>
        <taxon>Bacillus cereus group</taxon>
    </lineage>
</organism>
<dbReference type="RefSeq" id="WP_016121845.1">
    <property type="nucleotide sequence ID" value="NZ_KB976822.1"/>
</dbReference>
<name>A0A9W5RAY4_BACCE</name>
<protein>
    <submittedName>
        <fullName evidence="1">Uncharacterized protein</fullName>
    </submittedName>
</protein>
<accession>A0A9W5RAY4</accession>
<reference evidence="1 2" key="1">
    <citation type="submission" date="2012-12" db="EMBL/GenBank/DDBJ databases">
        <title>The Genome Sequence of Bacillus cereus VD184.</title>
        <authorList>
            <consortium name="The Broad Institute Genome Sequencing Platform"/>
            <consortium name="The Broad Institute Genome Sequencing Center for Infectious Disease"/>
            <person name="Feldgarden M."/>
            <person name="Van der Auwera G.A."/>
            <person name="Mahillon J."/>
            <person name="Duprez V."/>
            <person name="Timmery S."/>
            <person name="Mattelet C."/>
            <person name="Dierick K."/>
            <person name="Sun M."/>
            <person name="Yu Z."/>
            <person name="Zhu L."/>
            <person name="Hu X."/>
            <person name="Shank E.B."/>
            <person name="Swiecicka I."/>
            <person name="Hansen B.M."/>
            <person name="Andrup L."/>
            <person name="Walker B."/>
            <person name="Young S.K."/>
            <person name="Zeng Q."/>
            <person name="Gargeya S."/>
            <person name="Fitzgerald M."/>
            <person name="Haas B."/>
            <person name="Abouelleil A."/>
            <person name="Alvarado L."/>
            <person name="Arachchi H.M."/>
            <person name="Berlin A.M."/>
            <person name="Chapman S.B."/>
            <person name="Dewar J."/>
            <person name="Goldberg J."/>
            <person name="Griggs A."/>
            <person name="Gujja S."/>
            <person name="Hansen M."/>
            <person name="Howarth C."/>
            <person name="Imamovic A."/>
            <person name="Larimer J."/>
            <person name="McCowan C."/>
            <person name="Murphy C."/>
            <person name="Neiman D."/>
            <person name="Pearson M."/>
            <person name="Priest M."/>
            <person name="Roberts A."/>
            <person name="Saif S."/>
            <person name="Shea T."/>
            <person name="Sisk P."/>
            <person name="Sykes S."/>
            <person name="Wortman J."/>
            <person name="Nusbaum C."/>
            <person name="Birren B."/>
        </authorList>
    </citation>
    <scope>NUCLEOTIDE SEQUENCE [LARGE SCALE GENOMIC DNA]</scope>
    <source>
        <strain evidence="1 2">VD184</strain>
    </source>
</reference>
<proteinExistence type="predicted"/>
<dbReference type="EMBL" id="AHFK01000022">
    <property type="protein sequence ID" value="EOQ18620.1"/>
    <property type="molecule type" value="Genomic_DNA"/>
</dbReference>
<comment type="caution">
    <text evidence="1">The sequence shown here is derived from an EMBL/GenBank/DDBJ whole genome shotgun (WGS) entry which is preliminary data.</text>
</comment>
<gene>
    <name evidence="1" type="ORF">IKC_05121</name>
</gene>